<proteinExistence type="predicted"/>
<evidence type="ECO:0000313" key="3">
    <source>
        <dbReference type="Proteomes" id="UP000006672"/>
    </source>
</evidence>
<dbReference type="EMBL" id="CAAKNF010000192">
    <property type="protein sequence ID" value="VIO91359.1"/>
    <property type="molecule type" value="Genomic_DNA"/>
</dbReference>
<evidence type="ECO:0000313" key="1">
    <source>
        <dbReference type="EMBL" id="CDP99085.1"/>
    </source>
</evidence>
<dbReference type="RefSeq" id="XP_042932885.1">
    <property type="nucleotide sequence ID" value="XM_043076951.1"/>
</dbReference>
<evidence type="ECO:0000313" key="5">
    <source>
        <dbReference type="WormBase" id="Bm13154"/>
    </source>
</evidence>
<reference evidence="4" key="4">
    <citation type="submission" date="2019-12" db="UniProtKB">
        <authorList>
            <consortium name="WormBaseParasite"/>
        </authorList>
    </citation>
    <scope>IDENTIFICATION</scope>
</reference>
<dbReference type="KEGG" id="bmy:BM_BM13154"/>
<sequence length="37" mass="4286">MFISVCCAENDYEILLVILQLMPFAIKSKQIRMAKKP</sequence>
<dbReference type="Proteomes" id="UP000006672">
    <property type="component" value="Unassembled WGS sequence"/>
</dbReference>
<evidence type="ECO:0000313" key="4">
    <source>
        <dbReference type="WBParaSite" id="Bm13154.1"/>
    </source>
</evidence>
<reference evidence="2" key="3">
    <citation type="submission" date="2019-04" db="EMBL/GenBank/DDBJ databases">
        <authorList>
            <person name="Howe K."/>
            <person name="Paulini M."/>
            <person name="Williams G."/>
        </authorList>
    </citation>
    <scope>NUCLEOTIDE SEQUENCE [LARGE SCALE GENOMIC DNA]</scope>
    <source>
        <strain evidence="2">FR3</strain>
    </source>
</reference>
<accession>A0A0J9XZE9</accession>
<dbReference type="CTD" id="66057783"/>
<dbReference type="EMBL" id="LN857006">
    <property type="protein sequence ID" value="CDP99085.1"/>
    <property type="molecule type" value="Genomic_DNA"/>
</dbReference>
<dbReference type="WBParaSite" id="Bm13154.1">
    <property type="protein sequence ID" value="Bm13154.1"/>
    <property type="gene ID" value="WBGene00233415"/>
</dbReference>
<evidence type="ECO:0000313" key="2">
    <source>
        <dbReference type="EMBL" id="VIO91359.1"/>
    </source>
</evidence>
<dbReference type="GeneID" id="66057783"/>
<dbReference type="AlphaFoldDB" id="A0A0J9XZE9"/>
<protein>
    <submittedName>
        <fullName evidence="1 4">Bm13154</fullName>
    </submittedName>
</protein>
<reference evidence="1 3" key="1">
    <citation type="journal article" date="2007" name="Science">
        <title>Draft genome of the filarial nematode parasite Brugia malayi.</title>
        <authorList>
            <person name="Ghedin E."/>
            <person name="Wang S."/>
            <person name="Spiro D."/>
            <person name="Caler E."/>
            <person name="Zhao Q."/>
            <person name="Crabtree J."/>
            <person name="Allen J.E."/>
            <person name="Delcher A.L."/>
            <person name="Guiliano D.B."/>
            <person name="Miranda-Saavedra D."/>
            <person name="Angiuoli S.V."/>
            <person name="Creasy T."/>
            <person name="Amedeo P."/>
            <person name="Haas B."/>
            <person name="El-Sayed N.M."/>
            <person name="Wortman J.R."/>
            <person name="Feldblyum T."/>
            <person name="Tallon L."/>
            <person name="Schatz M."/>
            <person name="Shumway M."/>
            <person name="Koo H."/>
            <person name="Salzberg S.L."/>
            <person name="Schobel S."/>
            <person name="Pertea M."/>
            <person name="Pop M."/>
            <person name="White O."/>
            <person name="Barton G.J."/>
            <person name="Carlow C.K."/>
            <person name="Crawford M.J."/>
            <person name="Daub J."/>
            <person name="Dimmic M.W."/>
            <person name="Estes C.F."/>
            <person name="Foster J.M."/>
            <person name="Ganatra M."/>
            <person name="Gregory W.F."/>
            <person name="Johnson N.M."/>
            <person name="Jin J."/>
            <person name="Komuniecki R."/>
            <person name="Korf I."/>
            <person name="Kumar S."/>
            <person name="Laney S."/>
            <person name="Li B.W."/>
            <person name="Li W."/>
            <person name="Lindblom T.H."/>
            <person name="Lustigman S."/>
            <person name="Ma D."/>
            <person name="Maina C.V."/>
            <person name="Martin D.M."/>
            <person name="McCarter J.P."/>
            <person name="McReynolds L."/>
            <person name="Mitreva M."/>
            <person name="Nutman T.B."/>
            <person name="Parkinson J."/>
            <person name="Peregrin-Alvarez J.M."/>
            <person name="Poole C."/>
            <person name="Ren Q."/>
            <person name="Saunders L."/>
            <person name="Sluder A.E."/>
            <person name="Smith K."/>
            <person name="Stanke M."/>
            <person name="Unnasch T.R."/>
            <person name="Ware J."/>
            <person name="Wei A.D."/>
            <person name="Weil G."/>
            <person name="Williams D.J."/>
            <person name="Zhang Y."/>
            <person name="Williams S.A."/>
            <person name="Fraser-Liggett C."/>
            <person name="Slatko B."/>
            <person name="Blaxter M.L."/>
            <person name="Scott A.L."/>
        </authorList>
    </citation>
    <scope>NUCLEOTIDE SEQUENCE</scope>
    <source>
        <strain evidence="1 3">FR3</strain>
    </source>
</reference>
<dbReference type="WormBase" id="Bm13154">
    <property type="protein sequence ID" value="BM35333"/>
    <property type="gene ID" value="WBGene00233415"/>
</dbReference>
<keyword evidence="3" id="KW-1185">Reference proteome</keyword>
<name>A0A0J9XZE9_BRUMA</name>
<organism evidence="1">
    <name type="scientific">Brugia malayi</name>
    <name type="common">Filarial nematode worm</name>
    <dbReference type="NCBI Taxonomy" id="6279"/>
    <lineage>
        <taxon>Eukaryota</taxon>
        <taxon>Metazoa</taxon>
        <taxon>Ecdysozoa</taxon>
        <taxon>Nematoda</taxon>
        <taxon>Chromadorea</taxon>
        <taxon>Rhabditida</taxon>
        <taxon>Spirurina</taxon>
        <taxon>Spiruromorpha</taxon>
        <taxon>Filarioidea</taxon>
        <taxon>Onchocercidae</taxon>
        <taxon>Brugia</taxon>
    </lineage>
</organism>
<accession>A0A4E9F500</accession>
<reference evidence="1" key="2">
    <citation type="submission" date="2012-12" db="EMBL/GenBank/DDBJ databases">
        <authorList>
            <person name="Gao Y.W."/>
            <person name="Fan S.T."/>
            <person name="Sun H.T."/>
            <person name="Wang Z."/>
            <person name="Gao X.L."/>
            <person name="Li Y.G."/>
            <person name="Wang T.C."/>
            <person name="Zhang K."/>
            <person name="Xu W.W."/>
            <person name="Yu Z.J."/>
            <person name="Xia X.Z."/>
        </authorList>
    </citation>
    <scope>NUCLEOTIDE SEQUENCE</scope>
    <source>
        <strain evidence="1">FR3</strain>
    </source>
</reference>
<gene>
    <name evidence="1 4 5" type="ORF">Bm13154</name>
    <name evidence="2" type="ORF">BM_BM13154</name>
    <name evidence="1" type="ORF">BM_Bm13154</name>
</gene>